<evidence type="ECO:0000313" key="1">
    <source>
        <dbReference type="EMBL" id="MCR6544971.1"/>
    </source>
</evidence>
<dbReference type="Gene3D" id="3.30.70.1150">
    <property type="entry name" value="ACT-like. Chain A, domain 2"/>
    <property type="match status" value="1"/>
</dbReference>
<organism evidence="1 2">
    <name type="scientific">Dehalobacterium formicoaceticum</name>
    <dbReference type="NCBI Taxonomy" id="51515"/>
    <lineage>
        <taxon>Bacteria</taxon>
        <taxon>Bacillati</taxon>
        <taxon>Bacillota</taxon>
        <taxon>Clostridia</taxon>
        <taxon>Eubacteriales</taxon>
        <taxon>Peptococcaceae</taxon>
        <taxon>Dehalobacterium</taxon>
    </lineage>
</organism>
<keyword evidence="2" id="KW-1185">Reference proteome</keyword>
<name>A0ABT1Y281_9FIRM</name>
<reference evidence="1 2" key="1">
    <citation type="submission" date="2022-08" db="EMBL/GenBank/DDBJ databases">
        <title>Proteogenomics of the novel Dehalobacterium formicoaceticum strain EZ94 highlights a key role of methyltransferases during anaerobic dichloromethane degradation.</title>
        <authorList>
            <person name="Wasmund K."/>
        </authorList>
    </citation>
    <scope>NUCLEOTIDE SEQUENCE [LARGE SCALE GENOMIC DNA]</scope>
    <source>
        <strain evidence="1 2">EZ94</strain>
    </source>
</reference>
<dbReference type="EMBL" id="JANPWE010000002">
    <property type="protein sequence ID" value="MCR6544971.1"/>
    <property type="molecule type" value="Genomic_DNA"/>
</dbReference>
<dbReference type="RefSeq" id="WP_089608596.1">
    <property type="nucleotide sequence ID" value="NZ_CP022121.1"/>
</dbReference>
<protein>
    <recommendedName>
        <fullName evidence="3">Iron-only hydrogenase system regulator</fullName>
    </recommendedName>
</protein>
<gene>
    <name evidence="1" type="ORF">NVS47_05460</name>
</gene>
<dbReference type="SUPFAM" id="SSF55021">
    <property type="entry name" value="ACT-like"/>
    <property type="match status" value="1"/>
</dbReference>
<dbReference type="InterPro" id="IPR027271">
    <property type="entry name" value="Acetolactate_synth/TF_NikR_C"/>
</dbReference>
<accession>A0ABT1Y281</accession>
<sequence>MGRLMAIKVNGRTANAPLVQEILTRYGCNIKTRIGFHEANEDHCSMDGIIILQLTRLENEIQSMFNELALIDGVQAKMIEF</sequence>
<evidence type="ECO:0000313" key="2">
    <source>
        <dbReference type="Proteomes" id="UP001524944"/>
    </source>
</evidence>
<proteinExistence type="predicted"/>
<evidence type="ECO:0008006" key="3">
    <source>
        <dbReference type="Google" id="ProtNLM"/>
    </source>
</evidence>
<dbReference type="InterPro" id="IPR045865">
    <property type="entry name" value="ACT-like_dom_sf"/>
</dbReference>
<comment type="caution">
    <text evidence="1">The sequence shown here is derived from an EMBL/GenBank/DDBJ whole genome shotgun (WGS) entry which is preliminary data.</text>
</comment>
<dbReference type="Proteomes" id="UP001524944">
    <property type="component" value="Unassembled WGS sequence"/>
</dbReference>